<gene>
    <name evidence="2" type="ORF">MA16_Dca007424</name>
</gene>
<dbReference type="SUPFAM" id="SSF56672">
    <property type="entry name" value="DNA/RNA polymerases"/>
    <property type="match status" value="1"/>
</dbReference>
<evidence type="ECO:0000259" key="1">
    <source>
        <dbReference type="PROSITE" id="PS50878"/>
    </source>
</evidence>
<dbReference type="InterPro" id="IPR000477">
    <property type="entry name" value="RT_dom"/>
</dbReference>
<dbReference type="PANTHER" id="PTHR31635:SF196">
    <property type="entry name" value="REVERSE TRANSCRIPTASE DOMAIN-CONTAINING PROTEIN-RELATED"/>
    <property type="match status" value="1"/>
</dbReference>
<dbReference type="InterPro" id="IPR043502">
    <property type="entry name" value="DNA/RNA_pol_sf"/>
</dbReference>
<keyword evidence="3" id="KW-1185">Reference proteome</keyword>
<sequence length="663" mass="74632">MLKSEIKKTSWASSNSVAKHLNKLLIKQSSLLEQMQSDHNNVELNLAYKSCNSEIINFNTLHASWIIQRAKVNWLKYGEDDLKFLYAKIKSRKSSSKSVINLLSSNSQTNRSDFISSAIQYFQGLYNPSHSPVFYAGDFPTGAIVPEVFHMSLSLPVQDDEIKAAVFMGSSNSAPGPDGFNFYFYKTSWHIIGPLVCRAIKSFFTKCYMPNGVKATALAIIPKHSSAANISDYRSIALCNVVYKIIAKIIALRLKPVMNIIVKDNQAGFLKYRVSTDNILLASDILYHAGKRGNGNIFCAKLDIKKAFDSVSREFIIARLIQKNFPSCFVNWVKACICDVNFSILISGAIEGYFSTASGLRQGCPISPYLFCLAMDAFSNLLEVRGFKGIISNEFSISHLLYADDVLVFGEATIDNCNLLGNILNEFAKVSGLHINYDKCAIMFPKHFQNQQDICQAISIHNIASKITYLGIPLSFNRLKIEDYMPLMDSLNKKFSGWKAKLLSFAGRLQYLKFTIQNTIAYWIRGAILLKSVHKFFKKCSSRFLFFGEVNSNKKLHMIAWNKVCLPFSRGGLRIYSIPAMQFSFNCSVILRMYNSASPLSMWLLDRYISPWNPSRCAASNFWKSIRHTASIAKHCFKFKFLDNDEAPPSFLGGSIALGNQEC</sequence>
<name>A0A2I0WAL9_9ASPA</name>
<protein>
    <submittedName>
        <fullName evidence="2">Ribonuclease H protein</fullName>
    </submittedName>
</protein>
<feature type="domain" description="Reverse transcriptase" evidence="1">
    <location>
        <begin position="202"/>
        <end position="474"/>
    </location>
</feature>
<dbReference type="STRING" id="906689.A0A2I0WAL9"/>
<dbReference type="CDD" id="cd01650">
    <property type="entry name" value="RT_nLTR_like"/>
    <property type="match status" value="1"/>
</dbReference>
<dbReference type="EMBL" id="KZ502810">
    <property type="protein sequence ID" value="PKU72704.1"/>
    <property type="molecule type" value="Genomic_DNA"/>
</dbReference>
<dbReference type="PANTHER" id="PTHR31635">
    <property type="entry name" value="REVERSE TRANSCRIPTASE DOMAIN-CONTAINING PROTEIN-RELATED"/>
    <property type="match status" value="1"/>
</dbReference>
<dbReference type="Gene3D" id="3.30.70.270">
    <property type="match status" value="1"/>
</dbReference>
<evidence type="ECO:0000313" key="2">
    <source>
        <dbReference type="EMBL" id="PKU72704.1"/>
    </source>
</evidence>
<dbReference type="Proteomes" id="UP000233837">
    <property type="component" value="Unassembled WGS sequence"/>
</dbReference>
<dbReference type="Pfam" id="PF00078">
    <property type="entry name" value="RVT_1"/>
    <property type="match status" value="1"/>
</dbReference>
<evidence type="ECO:0000313" key="3">
    <source>
        <dbReference type="Proteomes" id="UP000233837"/>
    </source>
</evidence>
<dbReference type="PROSITE" id="PS50878">
    <property type="entry name" value="RT_POL"/>
    <property type="match status" value="1"/>
</dbReference>
<reference evidence="2 3" key="2">
    <citation type="journal article" date="2017" name="Nature">
        <title>The Apostasia genome and the evolution of orchids.</title>
        <authorList>
            <person name="Zhang G.Q."/>
            <person name="Liu K.W."/>
            <person name="Li Z."/>
            <person name="Lohaus R."/>
            <person name="Hsiao Y.Y."/>
            <person name="Niu S.C."/>
            <person name="Wang J.Y."/>
            <person name="Lin Y.C."/>
            <person name="Xu Q."/>
            <person name="Chen L.J."/>
            <person name="Yoshida K."/>
            <person name="Fujiwara S."/>
            <person name="Wang Z.W."/>
            <person name="Zhang Y.Q."/>
            <person name="Mitsuda N."/>
            <person name="Wang M."/>
            <person name="Liu G.H."/>
            <person name="Pecoraro L."/>
            <person name="Huang H.X."/>
            <person name="Xiao X.J."/>
            <person name="Lin M."/>
            <person name="Wu X.Y."/>
            <person name="Wu W.L."/>
            <person name="Chen Y.Y."/>
            <person name="Chang S.B."/>
            <person name="Sakamoto S."/>
            <person name="Ohme-Takagi M."/>
            <person name="Yagi M."/>
            <person name="Zeng S.J."/>
            <person name="Shen C.Y."/>
            <person name="Yeh C.M."/>
            <person name="Luo Y.B."/>
            <person name="Tsai W.C."/>
            <person name="Van de Peer Y."/>
            <person name="Liu Z.J."/>
        </authorList>
    </citation>
    <scope>NUCLEOTIDE SEQUENCE [LARGE SCALE GENOMIC DNA]</scope>
    <source>
        <tissue evidence="2">The whole plant</tissue>
    </source>
</reference>
<accession>A0A2I0WAL9</accession>
<dbReference type="AlphaFoldDB" id="A0A2I0WAL9"/>
<proteinExistence type="predicted"/>
<dbReference type="InterPro" id="IPR043128">
    <property type="entry name" value="Rev_trsase/Diguanyl_cyclase"/>
</dbReference>
<organism evidence="2 3">
    <name type="scientific">Dendrobium catenatum</name>
    <dbReference type="NCBI Taxonomy" id="906689"/>
    <lineage>
        <taxon>Eukaryota</taxon>
        <taxon>Viridiplantae</taxon>
        <taxon>Streptophyta</taxon>
        <taxon>Embryophyta</taxon>
        <taxon>Tracheophyta</taxon>
        <taxon>Spermatophyta</taxon>
        <taxon>Magnoliopsida</taxon>
        <taxon>Liliopsida</taxon>
        <taxon>Asparagales</taxon>
        <taxon>Orchidaceae</taxon>
        <taxon>Epidendroideae</taxon>
        <taxon>Malaxideae</taxon>
        <taxon>Dendrobiinae</taxon>
        <taxon>Dendrobium</taxon>
    </lineage>
</organism>
<reference evidence="2 3" key="1">
    <citation type="journal article" date="2016" name="Sci. Rep.">
        <title>The Dendrobium catenatum Lindl. genome sequence provides insights into polysaccharide synthase, floral development and adaptive evolution.</title>
        <authorList>
            <person name="Zhang G.Q."/>
            <person name="Xu Q."/>
            <person name="Bian C."/>
            <person name="Tsai W.C."/>
            <person name="Yeh C.M."/>
            <person name="Liu K.W."/>
            <person name="Yoshida K."/>
            <person name="Zhang L.S."/>
            <person name="Chang S.B."/>
            <person name="Chen F."/>
            <person name="Shi Y."/>
            <person name="Su Y.Y."/>
            <person name="Zhang Y.Q."/>
            <person name="Chen L.J."/>
            <person name="Yin Y."/>
            <person name="Lin M."/>
            <person name="Huang H."/>
            <person name="Deng H."/>
            <person name="Wang Z.W."/>
            <person name="Zhu S.L."/>
            <person name="Zhao X."/>
            <person name="Deng C."/>
            <person name="Niu S.C."/>
            <person name="Huang J."/>
            <person name="Wang M."/>
            <person name="Liu G.H."/>
            <person name="Yang H.J."/>
            <person name="Xiao X.J."/>
            <person name="Hsiao Y.Y."/>
            <person name="Wu W.L."/>
            <person name="Chen Y.Y."/>
            <person name="Mitsuda N."/>
            <person name="Ohme-Takagi M."/>
            <person name="Luo Y.B."/>
            <person name="Van de Peer Y."/>
            <person name="Liu Z.J."/>
        </authorList>
    </citation>
    <scope>NUCLEOTIDE SEQUENCE [LARGE SCALE GENOMIC DNA]</scope>
    <source>
        <tissue evidence="2">The whole plant</tissue>
    </source>
</reference>